<reference evidence="7" key="1">
    <citation type="journal article" date="2014" name="Front. Microbiol.">
        <title>High frequency of phylogenetically diverse reductive dehalogenase-homologous genes in deep subseafloor sedimentary metagenomes.</title>
        <authorList>
            <person name="Kawai M."/>
            <person name="Futagami T."/>
            <person name="Toyoda A."/>
            <person name="Takaki Y."/>
            <person name="Nishi S."/>
            <person name="Hori S."/>
            <person name="Arai W."/>
            <person name="Tsubouchi T."/>
            <person name="Morono Y."/>
            <person name="Uchiyama I."/>
            <person name="Ito T."/>
            <person name="Fujiyama A."/>
            <person name="Inagaki F."/>
            <person name="Takami H."/>
        </authorList>
    </citation>
    <scope>NUCLEOTIDE SEQUENCE</scope>
    <source>
        <strain evidence="7">Expedition CK06-06</strain>
    </source>
</reference>
<feature type="non-terminal residue" evidence="7">
    <location>
        <position position="1"/>
    </location>
</feature>
<evidence type="ECO:0000256" key="2">
    <source>
        <dbReference type="ARBA" id="ARBA00022741"/>
    </source>
</evidence>
<proteinExistence type="predicted"/>
<keyword evidence="5" id="KW-0030">Aminoacyl-tRNA synthetase</keyword>
<organism evidence="7">
    <name type="scientific">marine sediment metagenome</name>
    <dbReference type="NCBI Taxonomy" id="412755"/>
    <lineage>
        <taxon>unclassified sequences</taxon>
        <taxon>metagenomes</taxon>
        <taxon>ecological metagenomes</taxon>
    </lineage>
</organism>
<gene>
    <name evidence="7" type="ORF">S01H1_70718</name>
</gene>
<name>X0XK61_9ZZZZ</name>
<keyword evidence="2" id="KW-0547">Nucleotide-binding</keyword>
<dbReference type="PRINTS" id="PR01042">
    <property type="entry name" value="TRNASYNTHASP"/>
</dbReference>
<evidence type="ECO:0000256" key="4">
    <source>
        <dbReference type="ARBA" id="ARBA00022917"/>
    </source>
</evidence>
<sequence length="134" mass="14548">DPVPEDKEKFLKGEVKNIKTTQYDLVCNGYEVGGGSIRSSDPEILSKVFEVLGHSQKEIKAKFGHMLEAFKYGVPPHGGIAPGIDRLIMVLTGETSMKEVVAFPTTSGGQTSVMEAPSKVSKEQLKELNLKIGK</sequence>
<dbReference type="InterPro" id="IPR002312">
    <property type="entry name" value="Asp/Asn-tRNA-synth_IIb"/>
</dbReference>
<dbReference type="GO" id="GO:0006422">
    <property type="term" value="P:aspartyl-tRNA aminoacylation"/>
    <property type="evidence" value="ECO:0007669"/>
    <property type="project" value="TreeGrafter"/>
</dbReference>
<dbReference type="EMBL" id="BARS01047041">
    <property type="protein sequence ID" value="GAG35737.1"/>
    <property type="molecule type" value="Genomic_DNA"/>
</dbReference>
<accession>X0XK61</accession>
<dbReference type="SUPFAM" id="SSF55681">
    <property type="entry name" value="Class II aaRS and biotin synthetases"/>
    <property type="match status" value="1"/>
</dbReference>
<evidence type="ECO:0000256" key="1">
    <source>
        <dbReference type="ARBA" id="ARBA00022598"/>
    </source>
</evidence>
<dbReference type="InterPro" id="IPR045864">
    <property type="entry name" value="aa-tRNA-synth_II/BPL/LPL"/>
</dbReference>
<evidence type="ECO:0000313" key="7">
    <source>
        <dbReference type="EMBL" id="GAG35737.1"/>
    </source>
</evidence>
<feature type="domain" description="Aminoacyl-tRNA synthetase class II (D/K/N)" evidence="6">
    <location>
        <begin position="11"/>
        <end position="106"/>
    </location>
</feature>
<keyword evidence="1" id="KW-0436">Ligase</keyword>
<protein>
    <recommendedName>
        <fullName evidence="6">Aminoacyl-tRNA synthetase class II (D/K/N) domain-containing protein</fullName>
    </recommendedName>
</protein>
<evidence type="ECO:0000256" key="3">
    <source>
        <dbReference type="ARBA" id="ARBA00022840"/>
    </source>
</evidence>
<evidence type="ECO:0000256" key="5">
    <source>
        <dbReference type="ARBA" id="ARBA00023146"/>
    </source>
</evidence>
<dbReference type="PANTHER" id="PTHR22594:SF5">
    <property type="entry name" value="ASPARTATE--TRNA LIGASE, MITOCHONDRIAL"/>
    <property type="match status" value="1"/>
</dbReference>
<dbReference type="GO" id="GO:0005524">
    <property type="term" value="F:ATP binding"/>
    <property type="evidence" value="ECO:0007669"/>
    <property type="project" value="UniProtKB-KW"/>
</dbReference>
<dbReference type="InterPro" id="IPR004364">
    <property type="entry name" value="Aa-tRNA-synt_II"/>
</dbReference>
<dbReference type="AlphaFoldDB" id="X0XK61"/>
<keyword evidence="3" id="KW-0067">ATP-binding</keyword>
<dbReference type="Pfam" id="PF00152">
    <property type="entry name" value="tRNA-synt_2"/>
    <property type="match status" value="1"/>
</dbReference>
<dbReference type="Gene3D" id="3.30.930.10">
    <property type="entry name" value="Bira Bifunctional Protein, Domain 2"/>
    <property type="match status" value="1"/>
</dbReference>
<comment type="caution">
    <text evidence="7">The sequence shown here is derived from an EMBL/GenBank/DDBJ whole genome shotgun (WGS) entry which is preliminary data.</text>
</comment>
<dbReference type="PANTHER" id="PTHR22594">
    <property type="entry name" value="ASPARTYL/LYSYL-TRNA SYNTHETASE"/>
    <property type="match status" value="1"/>
</dbReference>
<dbReference type="GO" id="GO:0004815">
    <property type="term" value="F:aspartate-tRNA ligase activity"/>
    <property type="evidence" value="ECO:0007669"/>
    <property type="project" value="TreeGrafter"/>
</dbReference>
<evidence type="ECO:0000259" key="6">
    <source>
        <dbReference type="Pfam" id="PF00152"/>
    </source>
</evidence>
<keyword evidence="4" id="KW-0648">Protein biosynthesis</keyword>